<comment type="caution">
    <text evidence="2">The sequence shown here is derived from an EMBL/GenBank/DDBJ whole genome shotgun (WGS) entry which is preliminary data.</text>
</comment>
<keyword evidence="3" id="KW-1185">Reference proteome</keyword>
<gene>
    <name evidence="2" type="ORF">QE152_g24404</name>
</gene>
<feature type="chain" id="PRO_5043867161" evidence="1">
    <location>
        <begin position="21"/>
        <end position="150"/>
    </location>
</feature>
<reference evidence="2 3" key="1">
    <citation type="journal article" date="2024" name="BMC Genomics">
        <title>De novo assembly and annotation of Popillia japonica's genome with initial clues to its potential as an invasive pest.</title>
        <authorList>
            <person name="Cucini C."/>
            <person name="Boschi S."/>
            <person name="Funari R."/>
            <person name="Cardaioli E."/>
            <person name="Iannotti N."/>
            <person name="Marturano G."/>
            <person name="Paoli F."/>
            <person name="Bruttini M."/>
            <person name="Carapelli A."/>
            <person name="Frati F."/>
            <person name="Nardi F."/>
        </authorList>
    </citation>
    <scope>NUCLEOTIDE SEQUENCE [LARGE SCALE GENOMIC DNA]</scope>
    <source>
        <strain evidence="2">DMR45628</strain>
    </source>
</reference>
<evidence type="ECO:0000313" key="2">
    <source>
        <dbReference type="EMBL" id="KAK9717117.1"/>
    </source>
</evidence>
<organism evidence="2 3">
    <name type="scientific">Popillia japonica</name>
    <name type="common">Japanese beetle</name>
    <dbReference type="NCBI Taxonomy" id="7064"/>
    <lineage>
        <taxon>Eukaryota</taxon>
        <taxon>Metazoa</taxon>
        <taxon>Ecdysozoa</taxon>
        <taxon>Arthropoda</taxon>
        <taxon>Hexapoda</taxon>
        <taxon>Insecta</taxon>
        <taxon>Pterygota</taxon>
        <taxon>Neoptera</taxon>
        <taxon>Endopterygota</taxon>
        <taxon>Coleoptera</taxon>
        <taxon>Polyphaga</taxon>
        <taxon>Scarabaeiformia</taxon>
        <taxon>Scarabaeidae</taxon>
        <taxon>Rutelinae</taxon>
        <taxon>Popillia</taxon>
    </lineage>
</organism>
<name>A0AAW1KBQ1_POPJA</name>
<sequence>MSIIYTFLIVAGLIPLYVVAVQIRLSNDNKGNPHDLNNQEPVTYSYNYGVSNDATVEPDGSTRVPNTNIYRSSDLMYGNQQHLPAAYGRNLYPNNFYSNLPSNNGYYNRARFTGYNDNLSPSPYIPPLRQDRQPVPLLHAAYHGYDNLYH</sequence>
<evidence type="ECO:0000313" key="3">
    <source>
        <dbReference type="Proteomes" id="UP001458880"/>
    </source>
</evidence>
<dbReference type="AlphaFoldDB" id="A0AAW1KBQ1"/>
<protein>
    <submittedName>
        <fullName evidence="2">Uncharacterized protein</fullName>
    </submittedName>
</protein>
<keyword evidence="1" id="KW-0732">Signal</keyword>
<dbReference type="Proteomes" id="UP001458880">
    <property type="component" value="Unassembled WGS sequence"/>
</dbReference>
<accession>A0AAW1KBQ1</accession>
<proteinExistence type="predicted"/>
<dbReference type="EMBL" id="JASPKY010000247">
    <property type="protein sequence ID" value="KAK9717117.1"/>
    <property type="molecule type" value="Genomic_DNA"/>
</dbReference>
<feature type="signal peptide" evidence="1">
    <location>
        <begin position="1"/>
        <end position="20"/>
    </location>
</feature>
<evidence type="ECO:0000256" key="1">
    <source>
        <dbReference type="SAM" id="SignalP"/>
    </source>
</evidence>